<dbReference type="Gene3D" id="3.40.50.300">
    <property type="entry name" value="P-loop containing nucleotide triphosphate hydrolases"/>
    <property type="match status" value="1"/>
</dbReference>
<evidence type="ECO:0000256" key="1">
    <source>
        <dbReference type="SAM" id="Phobius"/>
    </source>
</evidence>
<feature type="transmembrane region" description="Helical" evidence="1">
    <location>
        <begin position="58"/>
        <end position="78"/>
    </location>
</feature>
<accession>A0A8J5K9Z7</accession>
<evidence type="ECO:0000313" key="3">
    <source>
        <dbReference type="Proteomes" id="UP000734854"/>
    </source>
</evidence>
<keyword evidence="1" id="KW-0472">Membrane</keyword>
<feature type="transmembrane region" description="Helical" evidence="1">
    <location>
        <begin position="20"/>
        <end position="46"/>
    </location>
</feature>
<protein>
    <submittedName>
        <fullName evidence="2">Uncharacterized protein</fullName>
    </submittedName>
</protein>
<reference evidence="2 3" key="1">
    <citation type="submission" date="2020-08" db="EMBL/GenBank/DDBJ databases">
        <title>Plant Genome Project.</title>
        <authorList>
            <person name="Zhang R.-G."/>
        </authorList>
    </citation>
    <scope>NUCLEOTIDE SEQUENCE [LARGE SCALE GENOMIC DNA]</scope>
    <source>
        <tissue evidence="2">Rhizome</tissue>
    </source>
</reference>
<dbReference type="InterPro" id="IPR027417">
    <property type="entry name" value="P-loop_NTPase"/>
</dbReference>
<proteinExistence type="predicted"/>
<dbReference type="AlphaFoldDB" id="A0A8J5K9Z7"/>
<gene>
    <name evidence="2" type="ORF">ZIOFF_061661</name>
</gene>
<dbReference type="EMBL" id="JACMSC010000017">
    <property type="protein sequence ID" value="KAG6478226.1"/>
    <property type="molecule type" value="Genomic_DNA"/>
</dbReference>
<keyword evidence="1" id="KW-0812">Transmembrane</keyword>
<name>A0A8J5K9Z7_ZINOF</name>
<keyword evidence="1" id="KW-1133">Transmembrane helix</keyword>
<keyword evidence="3" id="KW-1185">Reference proteome</keyword>
<dbReference type="SUPFAM" id="SSF52540">
    <property type="entry name" value="P-loop containing nucleoside triphosphate hydrolases"/>
    <property type="match status" value="1"/>
</dbReference>
<sequence length="234" mass="25411">MFTPCFFLSLSQNPTLRRLLLTALFAASLLTTLFTAFFAASLLTALFTASLFAASLRATLFAASFLAALFVASTFGLATSSSRPLLSAIFTASSSSPRLSAIFVASFSPAPPPRHLDFHPSSLPPHYRSEFRYLKDADLLLSYGYEDDLKSLISNIPRRCQCLLMSATSSADVDKLKKLVLHNPVILTLSDITHSKDETIPKNVQHFLDGVTSLGVLLRMCVPQISKGSDLAES</sequence>
<dbReference type="Proteomes" id="UP000734854">
    <property type="component" value="Unassembled WGS sequence"/>
</dbReference>
<evidence type="ECO:0000313" key="2">
    <source>
        <dbReference type="EMBL" id="KAG6478226.1"/>
    </source>
</evidence>
<comment type="caution">
    <text evidence="2">The sequence shown here is derived from an EMBL/GenBank/DDBJ whole genome shotgun (WGS) entry which is preliminary data.</text>
</comment>
<organism evidence="2 3">
    <name type="scientific">Zingiber officinale</name>
    <name type="common">Ginger</name>
    <name type="synonym">Amomum zingiber</name>
    <dbReference type="NCBI Taxonomy" id="94328"/>
    <lineage>
        <taxon>Eukaryota</taxon>
        <taxon>Viridiplantae</taxon>
        <taxon>Streptophyta</taxon>
        <taxon>Embryophyta</taxon>
        <taxon>Tracheophyta</taxon>
        <taxon>Spermatophyta</taxon>
        <taxon>Magnoliopsida</taxon>
        <taxon>Liliopsida</taxon>
        <taxon>Zingiberales</taxon>
        <taxon>Zingiberaceae</taxon>
        <taxon>Zingiber</taxon>
    </lineage>
</organism>